<proteinExistence type="predicted"/>
<evidence type="ECO:0000313" key="2">
    <source>
        <dbReference type="Proteomes" id="UP000257030"/>
    </source>
</evidence>
<organism evidence="1 2">
    <name type="scientific">Chryseobacterium elymi</name>
    <dbReference type="NCBI Taxonomy" id="395936"/>
    <lineage>
        <taxon>Bacteria</taxon>
        <taxon>Pseudomonadati</taxon>
        <taxon>Bacteroidota</taxon>
        <taxon>Flavobacteriia</taxon>
        <taxon>Flavobacteriales</taxon>
        <taxon>Weeksellaceae</taxon>
        <taxon>Chryseobacterium group</taxon>
        <taxon>Chryseobacterium</taxon>
    </lineage>
</organism>
<dbReference type="OrthoDB" id="1263949at2"/>
<accession>A0A3D9DR28</accession>
<name>A0A3D9DR28_9FLAO</name>
<dbReference type="InterPro" id="IPR026408">
    <property type="entry name" value="GG_sam_targ_CFB"/>
</dbReference>
<dbReference type="EMBL" id="QNUH01000001">
    <property type="protein sequence ID" value="REC80500.1"/>
    <property type="molecule type" value="Genomic_DNA"/>
</dbReference>
<dbReference type="AlphaFoldDB" id="A0A3D9DR28"/>
<gene>
    <name evidence="1" type="ORF">DRF60_01980</name>
</gene>
<protein>
    <submittedName>
        <fullName evidence="1">Uncharacterized protein</fullName>
    </submittedName>
</protein>
<keyword evidence="2" id="KW-1185">Reference proteome</keyword>
<evidence type="ECO:0000313" key="1">
    <source>
        <dbReference type="EMBL" id="REC80500.1"/>
    </source>
</evidence>
<dbReference type="RefSeq" id="WP_116010438.1">
    <property type="nucleotide sequence ID" value="NZ_QNUH01000001.1"/>
</dbReference>
<dbReference type="Proteomes" id="UP000257030">
    <property type="component" value="Unassembled WGS sequence"/>
</dbReference>
<dbReference type="NCBIfam" id="TIGR04149">
    <property type="entry name" value="GG_sam_targ_CFB"/>
    <property type="match status" value="1"/>
</dbReference>
<reference evidence="1 2" key="1">
    <citation type="journal article" date="2010" name="Syst. Appl. Microbiol.">
        <title>Four new species of Chryseobacterium from the rhizosphere of coastal sand dune plants, Chryseobacterium elymi sp. nov., Chryseobacterium hagamense sp. nov., Chryseobacterium lathyri sp. nov. and Chryseobacterium rhizosphaerae sp. nov.</title>
        <authorList>
            <person name="Cho S.H."/>
            <person name="Lee K.S."/>
            <person name="Shin D.S."/>
            <person name="Han J.H."/>
            <person name="Park K.S."/>
            <person name="Lee C.H."/>
            <person name="Park K.H."/>
            <person name="Kim S.B."/>
        </authorList>
    </citation>
    <scope>NUCLEOTIDE SEQUENCE [LARGE SCALE GENOMIC DNA]</scope>
    <source>
        <strain evidence="1 2">KCTC 22547</strain>
    </source>
</reference>
<sequence length="60" mass="6518">MKKLQKLSLNAMKSEMSRNEMRVIKAGSSGAPGTCNCNSQYCYMNSMRAICGSGFPAKCC</sequence>
<comment type="caution">
    <text evidence="1">The sequence shown here is derived from an EMBL/GenBank/DDBJ whole genome shotgun (WGS) entry which is preliminary data.</text>
</comment>